<dbReference type="InterPro" id="IPR015943">
    <property type="entry name" value="WD40/YVTN_repeat-like_dom_sf"/>
</dbReference>
<dbReference type="Gene3D" id="2.60.40.10">
    <property type="entry name" value="Immunoglobulins"/>
    <property type="match status" value="1"/>
</dbReference>
<evidence type="ECO:0000256" key="7">
    <source>
        <dbReference type="ARBA" id="ARBA00022840"/>
    </source>
</evidence>
<keyword evidence="5" id="KW-0547">Nucleotide-binding</keyword>
<keyword evidence="9" id="KW-0812">Transmembrane</keyword>
<dbReference type="SUPFAM" id="SSF50998">
    <property type="entry name" value="Quinoprotein alcohol dehydrogenase-like"/>
    <property type="match status" value="1"/>
</dbReference>
<keyword evidence="7" id="KW-0067">ATP-binding</keyword>
<proteinExistence type="predicted"/>
<dbReference type="Proteomes" id="UP000595498">
    <property type="component" value="Chromosome"/>
</dbReference>
<accession>A0ABX7CM77</accession>
<evidence type="ECO:0000256" key="5">
    <source>
        <dbReference type="ARBA" id="ARBA00022741"/>
    </source>
</evidence>
<evidence type="ECO:0000256" key="8">
    <source>
        <dbReference type="ARBA" id="ARBA00023012"/>
    </source>
</evidence>
<evidence type="ECO:0000256" key="1">
    <source>
        <dbReference type="ARBA" id="ARBA00000085"/>
    </source>
</evidence>
<dbReference type="Gene3D" id="3.30.565.10">
    <property type="entry name" value="Histidine kinase-like ATPase, C-terminal domain"/>
    <property type="match status" value="1"/>
</dbReference>
<feature type="domain" description="Signal transduction histidine kinase subgroup 3 dimerisation and phosphoacceptor" evidence="10">
    <location>
        <begin position="783"/>
        <end position="842"/>
    </location>
</feature>
<protein>
    <recommendedName>
        <fullName evidence="2">histidine kinase</fullName>
        <ecNumber evidence="2">2.7.13.3</ecNumber>
    </recommendedName>
</protein>
<evidence type="ECO:0000259" key="10">
    <source>
        <dbReference type="Pfam" id="PF07730"/>
    </source>
</evidence>
<keyword evidence="9" id="KW-1133">Transmembrane helix</keyword>
<sequence length="990" mass="113610">MFSRTLKLFLLGIAIVVSFLNRASASNYHEIQIIPGIDSYHTNIESATKDSQGFIWFIAGSLLYRYDGISIKPFNELYKGPLYFTEITKLMADRQGRLWLETRNGLLIFDTQKWTFIKDGEFAKGLWREDVIAMYDQQDRQYIATKSGILWQISGANKRKLLTFNPEINELRRPLGKRLVADKDRLWFAYNELLFFMDLNSGHIQEFNIPKNIYRQLDDIFLLNKGLLLRNYGLGYLTFDGAGFKKASPKGLSLGDMRDWAHWSFAEGNKVVFLFEDGRYFEFQADLKMTPLSANRHYINRELLRSKLNQIVFNTNEGLCATEKGLYSLSKTDFDIQFWNTGTARAITKQQSTYYIGGYAPLKSFLPYNPSIKAVAPLNNYYAFLTINQDSSLVGLESDFLGLLVNGKFNRLPYYKRKGVSEELSPMVFSLCHYQGSQYLIGTYSGIWIYDLQTKEVFPLRDSSGLAVGIGQRINSLQRRNQMICFSSENGYFELSAGHLQKVYPKSGEKLHVFAHTFRNNKVYLATKGKGLIVLDTEDRKILNYSFENGLASNIVFSMTWVNNLLFLGTFKGLSVWDGKTFYSAYSMHGLPFEEFNQPSIYYDQSTKWLLIGGVLGCFAIEPQNFLASLKRQEVPKPVLASVIVGNSSSNITRSYTPSAVQDTILLDEQSVFVNLKLAKIDGYKNNYKTYFRLRPVVKTFQELTTSGQINLSDLKTGEYEVEVKTVSDNGLSAKTRRWLLYKKPRFYETQIFYVFLTFATGVIIYILTIARSSQLKRDKKLRLELSRDLHDEVGGLLTGIAMQTDLLSMSQQYSFANKSLDKISGYSREAVQTMDDIIWAIDSRNNSQGSLEDRMKFLTEQLLTSQDIEVVFDTEIHTARQLPQYIRQNVYLIFKEALHNICKHSASSEVRIFLQIDHNMLDLEISNTLVDLNRDDHGKKNFRKGQGTTNMERRAESIGAKVTIVKSPNTYTVHLTANLKFRKLLFDLF</sequence>
<reference evidence="11 12" key="1">
    <citation type="submission" date="2021-01" db="EMBL/GenBank/DDBJ databases">
        <title>FDA dAtabase for Regulatory Grade micrObial Sequences (FDA-ARGOS): Supporting development and validation of Infectious Disease Dx tests.</title>
        <authorList>
            <person name="Sproer C."/>
            <person name="Gronow S."/>
            <person name="Severitt S."/>
            <person name="Schroder I."/>
            <person name="Tallon L."/>
            <person name="Sadzewicz L."/>
            <person name="Zhao X."/>
            <person name="Boylan J."/>
            <person name="Ott S."/>
            <person name="Bowen H."/>
            <person name="Vavikolanu K."/>
            <person name="Mehta A."/>
            <person name="Aluvathingal J."/>
            <person name="Nadendla S."/>
            <person name="Lowell S."/>
            <person name="Myers T."/>
            <person name="Yan Y."/>
            <person name="Sichtig H."/>
        </authorList>
    </citation>
    <scope>NUCLEOTIDE SEQUENCE [LARGE SCALE GENOMIC DNA]</scope>
    <source>
        <strain evidence="11 12">FDAARGOS_1141</strain>
    </source>
</reference>
<dbReference type="InterPro" id="IPR013783">
    <property type="entry name" value="Ig-like_fold"/>
</dbReference>
<evidence type="ECO:0000256" key="4">
    <source>
        <dbReference type="ARBA" id="ARBA00022679"/>
    </source>
</evidence>
<evidence type="ECO:0000256" key="3">
    <source>
        <dbReference type="ARBA" id="ARBA00022553"/>
    </source>
</evidence>
<comment type="catalytic activity">
    <reaction evidence="1">
        <text>ATP + protein L-histidine = ADP + protein N-phospho-L-histidine.</text>
        <dbReference type="EC" id="2.7.13.3"/>
    </reaction>
</comment>
<keyword evidence="6" id="KW-0418">Kinase</keyword>
<keyword evidence="8" id="KW-0902">Two-component regulatory system</keyword>
<dbReference type="InterPro" id="IPR011712">
    <property type="entry name" value="Sig_transdc_His_kin_sub3_dim/P"/>
</dbReference>
<dbReference type="EMBL" id="CP068224">
    <property type="protein sequence ID" value="QQT53144.1"/>
    <property type="molecule type" value="Genomic_DNA"/>
</dbReference>
<evidence type="ECO:0000256" key="2">
    <source>
        <dbReference type="ARBA" id="ARBA00012438"/>
    </source>
</evidence>
<feature type="transmembrane region" description="Helical" evidence="9">
    <location>
        <begin position="752"/>
        <end position="771"/>
    </location>
</feature>
<dbReference type="Gene3D" id="1.20.5.1930">
    <property type="match status" value="1"/>
</dbReference>
<organism evidence="11 12">
    <name type="scientific">Sphingobacterium multivorum</name>
    <dbReference type="NCBI Taxonomy" id="28454"/>
    <lineage>
        <taxon>Bacteria</taxon>
        <taxon>Pseudomonadati</taxon>
        <taxon>Bacteroidota</taxon>
        <taxon>Sphingobacteriia</taxon>
        <taxon>Sphingobacteriales</taxon>
        <taxon>Sphingobacteriaceae</taxon>
        <taxon>Sphingobacterium</taxon>
    </lineage>
</organism>
<dbReference type="PANTHER" id="PTHR24421">
    <property type="entry name" value="NITRATE/NITRITE SENSOR PROTEIN NARX-RELATED"/>
    <property type="match status" value="1"/>
</dbReference>
<dbReference type="EC" id="2.7.13.3" evidence="2"/>
<name>A0ABX7CM77_SPHMU</name>
<dbReference type="Pfam" id="PF07730">
    <property type="entry name" value="HisKA_3"/>
    <property type="match status" value="1"/>
</dbReference>
<dbReference type="InterPro" id="IPR011047">
    <property type="entry name" value="Quinoprotein_ADH-like_sf"/>
</dbReference>
<dbReference type="Gene3D" id="2.130.10.10">
    <property type="entry name" value="YVTN repeat-like/Quinoprotein amine dehydrogenase"/>
    <property type="match status" value="2"/>
</dbReference>
<keyword evidence="9" id="KW-0472">Membrane</keyword>
<evidence type="ECO:0000256" key="9">
    <source>
        <dbReference type="SAM" id="Phobius"/>
    </source>
</evidence>
<dbReference type="InterPro" id="IPR036890">
    <property type="entry name" value="HATPase_C_sf"/>
</dbReference>
<keyword evidence="12" id="KW-1185">Reference proteome</keyword>
<dbReference type="PANTHER" id="PTHR24421:SF10">
    <property type="entry name" value="NITRATE_NITRITE SENSOR PROTEIN NARQ"/>
    <property type="match status" value="1"/>
</dbReference>
<gene>
    <name evidence="11" type="ORF">I6I98_23340</name>
</gene>
<evidence type="ECO:0000313" key="12">
    <source>
        <dbReference type="Proteomes" id="UP000595498"/>
    </source>
</evidence>
<dbReference type="InterPro" id="IPR050482">
    <property type="entry name" value="Sensor_HK_TwoCompSys"/>
</dbReference>
<evidence type="ECO:0000256" key="6">
    <source>
        <dbReference type="ARBA" id="ARBA00022777"/>
    </source>
</evidence>
<keyword evidence="4" id="KW-0808">Transferase</keyword>
<keyword evidence="3" id="KW-0597">Phosphoprotein</keyword>
<evidence type="ECO:0000313" key="11">
    <source>
        <dbReference type="EMBL" id="QQT53144.1"/>
    </source>
</evidence>